<evidence type="ECO:0000256" key="1">
    <source>
        <dbReference type="SAM" id="MobiDB-lite"/>
    </source>
</evidence>
<keyword evidence="3" id="KW-1185">Reference proteome</keyword>
<protein>
    <submittedName>
        <fullName evidence="2">Uncharacterized protein</fullName>
    </submittedName>
</protein>
<sequence length="48" mass="5176">MVEGPKYGQIENFAGYDPANPDHIKDPGLATEPGKDADGLEFGELLEE</sequence>
<organism evidence="2 3">
    <name type="scientific">Candidatus Nanohalococcus occultus</name>
    <dbReference type="NCBI Taxonomy" id="2978047"/>
    <lineage>
        <taxon>Archaea</taxon>
        <taxon>Candidatus Nanohalarchaeota</taxon>
        <taxon>Candidatus Nanohalarchaeota incertae sedis</taxon>
        <taxon>Candidatus Nanohalococcus</taxon>
    </lineage>
</organism>
<dbReference type="GeneID" id="90589511"/>
<dbReference type="Proteomes" id="UP001218034">
    <property type="component" value="Chromosome"/>
</dbReference>
<evidence type="ECO:0000313" key="3">
    <source>
        <dbReference type="Proteomes" id="UP001218034"/>
    </source>
</evidence>
<evidence type="ECO:0000313" key="2">
    <source>
        <dbReference type="EMBL" id="WEL19108.1"/>
    </source>
</evidence>
<name>A0ABY8CD25_9ARCH</name>
<gene>
    <name evidence="2" type="ORF">SVXNc_0076</name>
</gene>
<feature type="compositionally biased region" description="Acidic residues" evidence="1">
    <location>
        <begin position="39"/>
        <end position="48"/>
    </location>
</feature>
<accession>A0ABY8CD25</accession>
<reference evidence="2 3" key="1">
    <citation type="submission" date="2022-09" db="EMBL/GenBank/DDBJ databases">
        <title>Xylan utilization by haloarchaea-nanohaloarchaea associations.</title>
        <authorList>
            <person name="Yakimov M."/>
        </authorList>
    </citation>
    <scope>NUCLEOTIDE SEQUENCE [LARGE SCALE GENOMIC DNA]</scope>
    <source>
        <strain evidence="2 3">SVXNc</strain>
    </source>
</reference>
<proteinExistence type="predicted"/>
<dbReference type="EMBL" id="CP104395">
    <property type="protein sequence ID" value="WEL19108.1"/>
    <property type="molecule type" value="Genomic_DNA"/>
</dbReference>
<dbReference type="RefSeq" id="WP_347721980.1">
    <property type="nucleotide sequence ID" value="NZ_CP104395.1"/>
</dbReference>
<feature type="region of interest" description="Disordered" evidence="1">
    <location>
        <begin position="1"/>
        <end position="48"/>
    </location>
</feature>